<evidence type="ECO:0000313" key="1">
    <source>
        <dbReference type="EMBL" id="OWM63297.1"/>
    </source>
</evidence>
<comment type="caution">
    <text evidence="1">The sequence shown here is derived from an EMBL/GenBank/DDBJ whole genome shotgun (WGS) entry which is preliminary data.</text>
</comment>
<accession>A0A218VRY9</accession>
<sequence>MVIWLQNISTNEASRSLFSIGGGSGVSCGFREDLGGVERKCDCLSVGVACGEDFVAV</sequence>
<proteinExistence type="predicted"/>
<dbReference type="AlphaFoldDB" id="A0A218VRY9"/>
<name>A0A218VRY9_PUNGR</name>
<evidence type="ECO:0000313" key="2">
    <source>
        <dbReference type="Proteomes" id="UP000197138"/>
    </source>
</evidence>
<protein>
    <submittedName>
        <fullName evidence="1">Uncharacterized protein</fullName>
    </submittedName>
</protein>
<gene>
    <name evidence="1" type="ORF">CDL15_Pgr022042</name>
</gene>
<organism evidence="1 2">
    <name type="scientific">Punica granatum</name>
    <name type="common">Pomegranate</name>
    <dbReference type="NCBI Taxonomy" id="22663"/>
    <lineage>
        <taxon>Eukaryota</taxon>
        <taxon>Viridiplantae</taxon>
        <taxon>Streptophyta</taxon>
        <taxon>Embryophyta</taxon>
        <taxon>Tracheophyta</taxon>
        <taxon>Spermatophyta</taxon>
        <taxon>Magnoliopsida</taxon>
        <taxon>eudicotyledons</taxon>
        <taxon>Gunneridae</taxon>
        <taxon>Pentapetalae</taxon>
        <taxon>rosids</taxon>
        <taxon>malvids</taxon>
        <taxon>Myrtales</taxon>
        <taxon>Lythraceae</taxon>
        <taxon>Punica</taxon>
    </lineage>
</organism>
<dbReference type="Proteomes" id="UP000197138">
    <property type="component" value="Unassembled WGS sequence"/>
</dbReference>
<dbReference type="EMBL" id="MTKT01006103">
    <property type="protein sequence ID" value="OWM63297.1"/>
    <property type="molecule type" value="Genomic_DNA"/>
</dbReference>
<reference evidence="2" key="1">
    <citation type="journal article" date="2017" name="Plant J.">
        <title>The pomegranate (Punica granatum L.) genome and the genomics of punicalagin biosynthesis.</title>
        <authorList>
            <person name="Qin G."/>
            <person name="Xu C."/>
            <person name="Ming R."/>
            <person name="Tang H."/>
            <person name="Guyot R."/>
            <person name="Kramer E.M."/>
            <person name="Hu Y."/>
            <person name="Yi X."/>
            <person name="Qi Y."/>
            <person name="Xu X."/>
            <person name="Gao Z."/>
            <person name="Pan H."/>
            <person name="Jian J."/>
            <person name="Tian Y."/>
            <person name="Yue Z."/>
            <person name="Xu Y."/>
        </authorList>
    </citation>
    <scope>NUCLEOTIDE SEQUENCE [LARGE SCALE GENOMIC DNA]</scope>
    <source>
        <strain evidence="2">cv. Dabenzi</strain>
    </source>
</reference>